<evidence type="ECO:0000256" key="1">
    <source>
        <dbReference type="SAM" id="MobiDB-lite"/>
    </source>
</evidence>
<evidence type="ECO:0000313" key="3">
    <source>
        <dbReference type="Proteomes" id="UP001196413"/>
    </source>
</evidence>
<keyword evidence="3" id="KW-1185">Reference proteome</keyword>
<organism evidence="2 3">
    <name type="scientific">Parelaphostrongylus tenuis</name>
    <name type="common">Meningeal worm</name>
    <dbReference type="NCBI Taxonomy" id="148309"/>
    <lineage>
        <taxon>Eukaryota</taxon>
        <taxon>Metazoa</taxon>
        <taxon>Ecdysozoa</taxon>
        <taxon>Nematoda</taxon>
        <taxon>Chromadorea</taxon>
        <taxon>Rhabditida</taxon>
        <taxon>Rhabditina</taxon>
        <taxon>Rhabditomorpha</taxon>
        <taxon>Strongyloidea</taxon>
        <taxon>Metastrongylidae</taxon>
        <taxon>Parelaphostrongylus</taxon>
    </lineage>
</organism>
<dbReference type="EMBL" id="JAHQIW010002093">
    <property type="protein sequence ID" value="KAJ1354471.1"/>
    <property type="molecule type" value="Genomic_DNA"/>
</dbReference>
<comment type="caution">
    <text evidence="2">The sequence shown here is derived from an EMBL/GenBank/DDBJ whole genome shotgun (WGS) entry which is preliminary data.</text>
</comment>
<sequence length="76" mass="8305">MDRAASRKDDINAERYCEHQDRCNSCPVTSTPSPSHPAQGTTQGSMSPNWQVVDRTGLGLLNTLNIVVKAISNTFD</sequence>
<dbReference type="AlphaFoldDB" id="A0AAD5MS21"/>
<protein>
    <submittedName>
        <fullName evidence="2">Uncharacterized protein</fullName>
    </submittedName>
</protein>
<feature type="compositionally biased region" description="Polar residues" evidence="1">
    <location>
        <begin position="26"/>
        <end position="50"/>
    </location>
</feature>
<accession>A0AAD5MS21</accession>
<reference evidence="2" key="1">
    <citation type="submission" date="2021-06" db="EMBL/GenBank/DDBJ databases">
        <title>Parelaphostrongylus tenuis whole genome reference sequence.</title>
        <authorList>
            <person name="Garwood T.J."/>
            <person name="Larsen P.A."/>
            <person name="Fountain-Jones N.M."/>
            <person name="Garbe J.R."/>
            <person name="Macchietto M.G."/>
            <person name="Kania S.A."/>
            <person name="Gerhold R.W."/>
            <person name="Richards J.E."/>
            <person name="Wolf T.M."/>
        </authorList>
    </citation>
    <scope>NUCLEOTIDE SEQUENCE</scope>
    <source>
        <strain evidence="2">MNPRO001-30</strain>
        <tissue evidence="2">Meninges</tissue>
    </source>
</reference>
<proteinExistence type="predicted"/>
<evidence type="ECO:0000313" key="2">
    <source>
        <dbReference type="EMBL" id="KAJ1354471.1"/>
    </source>
</evidence>
<name>A0AAD5MS21_PARTN</name>
<gene>
    <name evidence="2" type="ORF">KIN20_011429</name>
</gene>
<dbReference type="Proteomes" id="UP001196413">
    <property type="component" value="Unassembled WGS sequence"/>
</dbReference>
<feature type="region of interest" description="Disordered" evidence="1">
    <location>
        <begin position="22"/>
        <end position="50"/>
    </location>
</feature>